<dbReference type="Proteomes" id="UP001227268">
    <property type="component" value="Unassembled WGS sequence"/>
</dbReference>
<sequence>MSFGGFTGFGAKPAATAATPSLFGQQPAQQPQQQQQTSLFGQSAQAQQPGQTAPGGFGFGATNTTQQQQQPGQTGGGLFAFKLNFYIASGASTNTNNGLGGSSLFGNNNANSAATPSFGLGNVGGNVTQQNLGLGQSQMYNYQQPQQPYQQQQQAPWQSGLEPQLQLDSALMVDVPGDMLFEDIEKKHPQLAQWILGLEQEFAKERRLRDGIDTQGLGTKLLEDRQEIRRIESVTKSFETCVEVVQVAKTNAATGGSTLVQHKNFYLHFFQQLATEMKEQMIRYRKTLDQIERGLMSLQRIQHMPTPQAIATAVSNNQETIMSLAGEIAGLEERIKNLAAFYRQEFRAKMNTVVDPFVLARTEAGEPALGHSGKRGERPLNDDIDGLNVL</sequence>
<organism evidence="1 2">
    <name type="scientific">Naganishia friedmannii</name>
    <dbReference type="NCBI Taxonomy" id="89922"/>
    <lineage>
        <taxon>Eukaryota</taxon>
        <taxon>Fungi</taxon>
        <taxon>Dikarya</taxon>
        <taxon>Basidiomycota</taxon>
        <taxon>Agaricomycotina</taxon>
        <taxon>Tremellomycetes</taxon>
        <taxon>Filobasidiales</taxon>
        <taxon>Filobasidiaceae</taxon>
        <taxon>Naganishia</taxon>
    </lineage>
</organism>
<evidence type="ECO:0000313" key="1">
    <source>
        <dbReference type="EMBL" id="KAJ9097728.1"/>
    </source>
</evidence>
<gene>
    <name evidence="1" type="ORF">QFC21_004766</name>
</gene>
<evidence type="ECO:0000313" key="2">
    <source>
        <dbReference type="Proteomes" id="UP001227268"/>
    </source>
</evidence>
<protein>
    <submittedName>
        <fullName evidence="1">Uncharacterized protein</fullName>
    </submittedName>
</protein>
<proteinExistence type="predicted"/>
<dbReference type="EMBL" id="JASBWT010000016">
    <property type="protein sequence ID" value="KAJ9097728.1"/>
    <property type="molecule type" value="Genomic_DNA"/>
</dbReference>
<comment type="caution">
    <text evidence="1">The sequence shown here is derived from an EMBL/GenBank/DDBJ whole genome shotgun (WGS) entry which is preliminary data.</text>
</comment>
<reference evidence="1" key="1">
    <citation type="submission" date="2023-04" db="EMBL/GenBank/DDBJ databases">
        <title>Draft Genome sequencing of Naganishia species isolated from polar environments using Oxford Nanopore Technology.</title>
        <authorList>
            <person name="Leo P."/>
            <person name="Venkateswaran K."/>
        </authorList>
    </citation>
    <scope>NUCLEOTIDE SEQUENCE</scope>
    <source>
        <strain evidence="1">MNA-CCFEE 5423</strain>
    </source>
</reference>
<accession>A0ACC2VFA2</accession>
<name>A0ACC2VFA2_9TREE</name>
<keyword evidence="2" id="KW-1185">Reference proteome</keyword>